<dbReference type="PROSITE" id="PS50110">
    <property type="entry name" value="RESPONSE_REGULATORY"/>
    <property type="match status" value="1"/>
</dbReference>
<dbReference type="InterPro" id="IPR016032">
    <property type="entry name" value="Sig_transdc_resp-reg_C-effctor"/>
</dbReference>
<dbReference type="InterPro" id="IPR051015">
    <property type="entry name" value="EvgA-like"/>
</dbReference>
<dbReference type="InterPro" id="IPR011006">
    <property type="entry name" value="CheY-like_superfamily"/>
</dbReference>
<dbReference type="AlphaFoldDB" id="A0A3B0WNG1"/>
<dbReference type="PROSITE" id="PS50043">
    <property type="entry name" value="HTH_LUXR_2"/>
    <property type="match status" value="1"/>
</dbReference>
<feature type="domain" description="Response regulatory" evidence="4">
    <location>
        <begin position="5"/>
        <end position="122"/>
    </location>
</feature>
<name>A0A3B0WNG1_9ZZZZ</name>
<keyword evidence="1" id="KW-0597">Phosphoprotein</keyword>
<evidence type="ECO:0000256" key="1">
    <source>
        <dbReference type="ARBA" id="ARBA00022553"/>
    </source>
</evidence>
<dbReference type="SUPFAM" id="SSF46894">
    <property type="entry name" value="C-terminal effector domain of the bipartite response regulators"/>
    <property type="match status" value="1"/>
</dbReference>
<dbReference type="SMART" id="SM00421">
    <property type="entry name" value="HTH_LUXR"/>
    <property type="match status" value="1"/>
</dbReference>
<gene>
    <name evidence="5" type="ORF">MNBD_GAMMA05-1594</name>
</gene>
<dbReference type="InterPro" id="IPR000792">
    <property type="entry name" value="Tscrpt_reg_LuxR_C"/>
</dbReference>
<dbReference type="InterPro" id="IPR001789">
    <property type="entry name" value="Sig_transdc_resp-reg_receiver"/>
</dbReference>
<proteinExistence type="predicted"/>
<evidence type="ECO:0000259" key="4">
    <source>
        <dbReference type="PROSITE" id="PS50110"/>
    </source>
</evidence>
<keyword evidence="2 5" id="KW-0238">DNA-binding</keyword>
<dbReference type="PANTHER" id="PTHR45566:SF1">
    <property type="entry name" value="HTH-TYPE TRANSCRIPTIONAL REGULATOR YHJB-RELATED"/>
    <property type="match status" value="1"/>
</dbReference>
<feature type="domain" description="HTH luxR-type" evidence="3">
    <location>
        <begin position="150"/>
        <end position="215"/>
    </location>
</feature>
<evidence type="ECO:0000259" key="3">
    <source>
        <dbReference type="PROSITE" id="PS50043"/>
    </source>
</evidence>
<organism evidence="5">
    <name type="scientific">hydrothermal vent metagenome</name>
    <dbReference type="NCBI Taxonomy" id="652676"/>
    <lineage>
        <taxon>unclassified sequences</taxon>
        <taxon>metagenomes</taxon>
        <taxon>ecological metagenomes</taxon>
    </lineage>
</organism>
<dbReference type="EMBL" id="UOFE01000036">
    <property type="protein sequence ID" value="VAW53933.1"/>
    <property type="molecule type" value="Genomic_DNA"/>
</dbReference>
<accession>A0A3B0WNG1</accession>
<dbReference type="GO" id="GO:0000160">
    <property type="term" value="P:phosphorelay signal transduction system"/>
    <property type="evidence" value="ECO:0007669"/>
    <property type="project" value="InterPro"/>
</dbReference>
<reference evidence="5" key="1">
    <citation type="submission" date="2018-06" db="EMBL/GenBank/DDBJ databases">
        <authorList>
            <person name="Zhirakovskaya E."/>
        </authorList>
    </citation>
    <scope>NUCLEOTIDE SEQUENCE</scope>
</reference>
<dbReference type="SMART" id="SM00448">
    <property type="entry name" value="REC"/>
    <property type="match status" value="1"/>
</dbReference>
<dbReference type="CDD" id="cd06170">
    <property type="entry name" value="LuxR_C_like"/>
    <property type="match status" value="1"/>
</dbReference>
<dbReference type="GO" id="GO:0006355">
    <property type="term" value="P:regulation of DNA-templated transcription"/>
    <property type="evidence" value="ECO:0007669"/>
    <property type="project" value="InterPro"/>
</dbReference>
<dbReference type="CDD" id="cd17535">
    <property type="entry name" value="REC_NarL-like"/>
    <property type="match status" value="1"/>
</dbReference>
<dbReference type="GO" id="GO:0003677">
    <property type="term" value="F:DNA binding"/>
    <property type="evidence" value="ECO:0007669"/>
    <property type="project" value="UniProtKB-KW"/>
</dbReference>
<dbReference type="Gene3D" id="3.40.50.2300">
    <property type="match status" value="1"/>
</dbReference>
<protein>
    <submittedName>
        <fullName evidence="5">DNA-binding response regulator, LuxR family</fullName>
    </submittedName>
</protein>
<sequence length="223" mass="24760">MNLMKILLIDDHVLFRDGILLMLEGLNLPVETLEASSYESAKIIMDETSDISLVLLDLDLPGISFFDALKAIRKQLPDTPIVILSGTVDHQIVEQTLRLGARGYLPKSATAKTMLNALQLVLSGDTYVPTAILQNKITDSITITKTQRKNESLEHNLTPRQYDVLIQLVEGKSNKAIAKALYLTESTVRAHVAAILRSFDVNNRTQAVRYAVQKSWVTVKDSS</sequence>
<dbReference type="InterPro" id="IPR058245">
    <property type="entry name" value="NreC/VraR/RcsB-like_REC"/>
</dbReference>
<dbReference type="Pfam" id="PF00196">
    <property type="entry name" value="GerE"/>
    <property type="match status" value="1"/>
</dbReference>
<dbReference type="Pfam" id="PF00072">
    <property type="entry name" value="Response_reg"/>
    <property type="match status" value="1"/>
</dbReference>
<dbReference type="SUPFAM" id="SSF52172">
    <property type="entry name" value="CheY-like"/>
    <property type="match status" value="1"/>
</dbReference>
<evidence type="ECO:0000313" key="5">
    <source>
        <dbReference type="EMBL" id="VAW53933.1"/>
    </source>
</evidence>
<dbReference type="PANTHER" id="PTHR45566">
    <property type="entry name" value="HTH-TYPE TRANSCRIPTIONAL REGULATOR YHJB-RELATED"/>
    <property type="match status" value="1"/>
</dbReference>
<evidence type="ECO:0000256" key="2">
    <source>
        <dbReference type="ARBA" id="ARBA00023125"/>
    </source>
</evidence>
<dbReference type="PRINTS" id="PR00038">
    <property type="entry name" value="HTHLUXR"/>
</dbReference>